<evidence type="ECO:0000256" key="4">
    <source>
        <dbReference type="ARBA" id="ARBA00022723"/>
    </source>
</evidence>
<keyword evidence="4 7" id="KW-0479">Metal-binding</keyword>
<evidence type="ECO:0000313" key="10">
    <source>
        <dbReference type="EMBL" id="MBO1750559.1"/>
    </source>
</evidence>
<feature type="binding site" evidence="7">
    <location>
        <position position="118"/>
    </location>
    <ligand>
        <name>Mg(2+)</name>
        <dbReference type="ChEBI" id="CHEBI:18420"/>
        <label>1</label>
        <note>catalytic</note>
    </ligand>
</feature>
<evidence type="ECO:0000256" key="8">
    <source>
        <dbReference type="RuleBase" id="RU364068"/>
    </source>
</evidence>
<dbReference type="PANTHER" id="PTHR20854">
    <property type="entry name" value="INOSITOL MONOPHOSPHATASE"/>
    <property type="match status" value="1"/>
</dbReference>
<evidence type="ECO:0000256" key="2">
    <source>
        <dbReference type="ARBA" id="ARBA00001946"/>
    </source>
</evidence>
<dbReference type="CDD" id="cd01639">
    <property type="entry name" value="IMPase"/>
    <property type="match status" value="1"/>
</dbReference>
<feature type="region of interest" description="Disordered" evidence="9">
    <location>
        <begin position="1"/>
        <end position="25"/>
    </location>
</feature>
<keyword evidence="6 7" id="KW-0460">Magnesium</keyword>
<dbReference type="PRINTS" id="PR00377">
    <property type="entry name" value="IMPHPHTASES"/>
</dbReference>
<keyword evidence="11" id="KW-1185">Reference proteome</keyword>
<dbReference type="PROSITE" id="PS00629">
    <property type="entry name" value="IMP_1"/>
    <property type="match status" value="1"/>
</dbReference>
<dbReference type="InterPro" id="IPR020550">
    <property type="entry name" value="Inositol_monophosphatase_CS"/>
</dbReference>
<evidence type="ECO:0000256" key="1">
    <source>
        <dbReference type="ARBA" id="ARBA00001033"/>
    </source>
</evidence>
<keyword evidence="5 8" id="KW-0378">Hydrolase</keyword>
<proteinExistence type="inferred from homology"/>
<comment type="catalytic activity">
    <reaction evidence="1 8">
        <text>a myo-inositol phosphate + H2O = myo-inositol + phosphate</text>
        <dbReference type="Rhea" id="RHEA:24056"/>
        <dbReference type="ChEBI" id="CHEBI:15377"/>
        <dbReference type="ChEBI" id="CHEBI:17268"/>
        <dbReference type="ChEBI" id="CHEBI:43474"/>
        <dbReference type="ChEBI" id="CHEBI:84139"/>
        <dbReference type="EC" id="3.1.3.25"/>
    </reaction>
</comment>
<dbReference type="Gene3D" id="3.40.190.80">
    <property type="match status" value="1"/>
</dbReference>
<evidence type="ECO:0000256" key="7">
    <source>
        <dbReference type="PIRSR" id="PIRSR600760-2"/>
    </source>
</evidence>
<protein>
    <recommendedName>
        <fullName evidence="8">Inositol-1-monophosphatase</fullName>
        <ecNumber evidence="8">3.1.3.25</ecNumber>
    </recommendedName>
</protein>
<feature type="binding site" evidence="7">
    <location>
        <position position="248"/>
    </location>
    <ligand>
        <name>Mg(2+)</name>
        <dbReference type="ChEBI" id="CHEBI:18420"/>
        <label>1</label>
        <note>catalytic</note>
    </ligand>
</feature>
<dbReference type="PROSITE" id="PS00630">
    <property type="entry name" value="IMP_2"/>
    <property type="match status" value="1"/>
</dbReference>
<feature type="binding site" evidence="7">
    <location>
        <position position="117"/>
    </location>
    <ligand>
        <name>Mg(2+)</name>
        <dbReference type="ChEBI" id="CHEBI:18420"/>
        <label>1</label>
        <note>catalytic</note>
    </ligand>
</feature>
<evidence type="ECO:0000256" key="5">
    <source>
        <dbReference type="ARBA" id="ARBA00022801"/>
    </source>
</evidence>
<dbReference type="PANTHER" id="PTHR20854:SF4">
    <property type="entry name" value="INOSITOL-1-MONOPHOSPHATASE-RELATED"/>
    <property type="match status" value="1"/>
</dbReference>
<sequence>MSLHPQPDPDRLDLDGTGVLGHEGEQLPDAATVAELVALAERLAREAGALVREGRPDQVDVAATKSSAIDVVTAMDYASEALLRRVLAAERPQDGVLGEEEGHVAGSSGVTWVLDPIDGTVNYLYGIPAYAVSVAAVVGPPEPGRWTAVAGCVHAVADGRTWVAGRGQGAYRDGRRLSVNPERPLVESLVGTGFGYVASRRREQARVVAELLPQVRDLRRIGSAAMDLCAVADGSLDAHYERGLQPWDLAAGALVAQEAGAVVTGLRGARAGEAMTVSGPAGTVARLVALLERLDADRDVVAGPEEAEPGGS</sequence>
<dbReference type="AlphaFoldDB" id="A0A939LR27"/>
<dbReference type="InterPro" id="IPR000760">
    <property type="entry name" value="Inositol_monophosphatase-like"/>
</dbReference>
<comment type="cofactor">
    <cofactor evidence="2 7 8">
        <name>Mg(2+)</name>
        <dbReference type="ChEBI" id="CHEBI:18420"/>
    </cofactor>
</comment>
<evidence type="ECO:0000313" key="11">
    <source>
        <dbReference type="Proteomes" id="UP000664209"/>
    </source>
</evidence>
<comment type="similarity">
    <text evidence="3 8">Belongs to the inositol monophosphatase superfamily.</text>
</comment>
<dbReference type="InterPro" id="IPR020583">
    <property type="entry name" value="Inositol_monoP_metal-BS"/>
</dbReference>
<dbReference type="GO" id="GO:0046854">
    <property type="term" value="P:phosphatidylinositol phosphate biosynthetic process"/>
    <property type="evidence" value="ECO:0007669"/>
    <property type="project" value="InterPro"/>
</dbReference>
<reference evidence="10" key="1">
    <citation type="submission" date="2021-03" db="EMBL/GenBank/DDBJ databases">
        <title>Actinotalea soli sp. nov., isolated from soil.</title>
        <authorList>
            <person name="Ping W."/>
            <person name="Zhang J."/>
        </authorList>
    </citation>
    <scope>NUCLEOTIDE SEQUENCE</scope>
    <source>
        <strain evidence="10">BY-33</strain>
    </source>
</reference>
<evidence type="ECO:0000256" key="6">
    <source>
        <dbReference type="ARBA" id="ARBA00022842"/>
    </source>
</evidence>
<comment type="caution">
    <text evidence="10">The sequence shown here is derived from an EMBL/GenBank/DDBJ whole genome shotgun (WGS) entry which is preliminary data.</text>
</comment>
<dbReference type="EMBL" id="JAGEMK010000001">
    <property type="protein sequence ID" value="MBO1750559.1"/>
    <property type="molecule type" value="Genomic_DNA"/>
</dbReference>
<dbReference type="GO" id="GO:0006020">
    <property type="term" value="P:inositol metabolic process"/>
    <property type="evidence" value="ECO:0007669"/>
    <property type="project" value="TreeGrafter"/>
</dbReference>
<name>A0A939LR27_9CELL</name>
<dbReference type="EC" id="3.1.3.25" evidence="8"/>
<dbReference type="GO" id="GO:0007165">
    <property type="term" value="P:signal transduction"/>
    <property type="evidence" value="ECO:0007669"/>
    <property type="project" value="TreeGrafter"/>
</dbReference>
<dbReference type="InterPro" id="IPR033942">
    <property type="entry name" value="IMPase"/>
</dbReference>
<dbReference type="Pfam" id="PF00459">
    <property type="entry name" value="Inositol_P"/>
    <property type="match status" value="1"/>
</dbReference>
<organism evidence="10 11">
    <name type="scientific">Actinotalea soli</name>
    <dbReference type="NCBI Taxonomy" id="2819234"/>
    <lineage>
        <taxon>Bacteria</taxon>
        <taxon>Bacillati</taxon>
        <taxon>Actinomycetota</taxon>
        <taxon>Actinomycetes</taxon>
        <taxon>Micrococcales</taxon>
        <taxon>Cellulomonadaceae</taxon>
        <taxon>Actinotalea</taxon>
    </lineage>
</organism>
<dbReference type="GO" id="GO:0046872">
    <property type="term" value="F:metal ion binding"/>
    <property type="evidence" value="ECO:0007669"/>
    <property type="project" value="UniProtKB-KW"/>
</dbReference>
<evidence type="ECO:0000256" key="9">
    <source>
        <dbReference type="SAM" id="MobiDB-lite"/>
    </source>
</evidence>
<evidence type="ECO:0000256" key="3">
    <source>
        <dbReference type="ARBA" id="ARBA00009759"/>
    </source>
</evidence>
<dbReference type="GO" id="GO:0008934">
    <property type="term" value="F:inositol monophosphate 1-phosphatase activity"/>
    <property type="evidence" value="ECO:0007669"/>
    <property type="project" value="InterPro"/>
</dbReference>
<feature type="binding site" evidence="7">
    <location>
        <position position="115"/>
    </location>
    <ligand>
        <name>Mg(2+)</name>
        <dbReference type="ChEBI" id="CHEBI:18420"/>
        <label>1</label>
        <note>catalytic</note>
    </ligand>
</feature>
<accession>A0A939LR27</accession>
<feature type="binding site" evidence="7">
    <location>
        <position position="99"/>
    </location>
    <ligand>
        <name>Mg(2+)</name>
        <dbReference type="ChEBI" id="CHEBI:18420"/>
        <label>1</label>
        <note>catalytic</note>
    </ligand>
</feature>
<gene>
    <name evidence="10" type="ORF">J4G33_01945</name>
</gene>
<dbReference type="RefSeq" id="WP_208054195.1">
    <property type="nucleotide sequence ID" value="NZ_JAGEMK010000001.1"/>
</dbReference>
<dbReference type="Proteomes" id="UP000664209">
    <property type="component" value="Unassembled WGS sequence"/>
</dbReference>
<dbReference type="Gene3D" id="3.30.540.10">
    <property type="entry name" value="Fructose-1,6-Bisphosphatase, subunit A, domain 1"/>
    <property type="match status" value="1"/>
</dbReference>
<dbReference type="SUPFAM" id="SSF56655">
    <property type="entry name" value="Carbohydrate phosphatase"/>
    <property type="match status" value="1"/>
</dbReference>